<organism evidence="1 2">
    <name type="scientific">SAR86 cluster bacterium</name>
    <dbReference type="NCBI Taxonomy" id="2030880"/>
    <lineage>
        <taxon>Bacteria</taxon>
        <taxon>Pseudomonadati</taxon>
        <taxon>Pseudomonadota</taxon>
        <taxon>Gammaproteobacteria</taxon>
        <taxon>SAR86 cluster</taxon>
    </lineage>
</organism>
<sequence>MNFERKDITKVKVALLTIILPIFFNTAVAQLPYEYATQSYQSGQHTELAYEGWRVNQEGNTILTFGYFNHNWKEELDISIGENNFFSPGEVDRGQPTHFLPRRNRFTFDVVVPSDFDENDELVWEVTSPNGLSRQAYGTLREDYKLDNVVIMSETGALGAGTSDVRTRANIPPVLEVIGDRIRAIEVGKPLVVQARVTDDGVPEPIDPMKEALEDAGAAAIFLTPAILRREIMMIVPPRPTVNKNNGLFLSWNVYRAPETEKPVQEIVNFEPQQVKPWEDTRPSANSPWSFLWMPPKLPEDGVITTTVIFDEPGTYLLWARADDGGLYSDTYVTVNVSP</sequence>
<gene>
    <name evidence="1" type="ORF">COA96_04590</name>
</gene>
<protein>
    <submittedName>
        <fullName evidence="1">Uncharacterized protein</fullName>
    </submittedName>
</protein>
<name>A0A2A5B5Z9_9GAMM</name>
<dbReference type="Proteomes" id="UP000218327">
    <property type="component" value="Unassembled WGS sequence"/>
</dbReference>
<dbReference type="EMBL" id="NVVJ01000009">
    <property type="protein sequence ID" value="PCJ26912.1"/>
    <property type="molecule type" value="Genomic_DNA"/>
</dbReference>
<reference evidence="2" key="1">
    <citation type="submission" date="2017-08" db="EMBL/GenBank/DDBJ databases">
        <title>A dynamic microbial community with high functional redundancy inhabits the cold, oxic subseafloor aquifer.</title>
        <authorList>
            <person name="Tully B.J."/>
            <person name="Wheat C.G."/>
            <person name="Glazer B.T."/>
            <person name="Huber J.A."/>
        </authorList>
    </citation>
    <scope>NUCLEOTIDE SEQUENCE [LARGE SCALE GENOMIC DNA]</scope>
</reference>
<comment type="caution">
    <text evidence="1">The sequence shown here is derived from an EMBL/GenBank/DDBJ whole genome shotgun (WGS) entry which is preliminary data.</text>
</comment>
<evidence type="ECO:0000313" key="1">
    <source>
        <dbReference type="EMBL" id="PCJ26912.1"/>
    </source>
</evidence>
<dbReference type="AlphaFoldDB" id="A0A2A5B5Z9"/>
<proteinExistence type="predicted"/>
<evidence type="ECO:0000313" key="2">
    <source>
        <dbReference type="Proteomes" id="UP000218327"/>
    </source>
</evidence>
<accession>A0A2A5B5Z9</accession>